<keyword evidence="3" id="KW-1185">Reference proteome</keyword>
<dbReference type="InterPro" id="IPR045886">
    <property type="entry name" value="ThiF/MoeB/HesA"/>
</dbReference>
<reference evidence="2 3" key="1">
    <citation type="submission" date="2019-07" db="EMBL/GenBank/DDBJ databases">
        <title>Genome sequence of 2 isolates from Red Sea Mangroves.</title>
        <authorList>
            <person name="Sefrji F."/>
            <person name="Michoud G."/>
            <person name="Merlino G."/>
            <person name="Daffonchio D."/>
        </authorList>
    </citation>
    <scope>NUCLEOTIDE SEQUENCE [LARGE SCALE GENOMIC DNA]</scope>
    <source>
        <strain evidence="2 3">R1DC41</strain>
    </source>
</reference>
<evidence type="ECO:0000259" key="1">
    <source>
        <dbReference type="Pfam" id="PF00899"/>
    </source>
</evidence>
<protein>
    <submittedName>
        <fullName evidence="2">ThiF family adenylyltransferase</fullName>
    </submittedName>
</protein>
<dbReference type="Proteomes" id="UP000593626">
    <property type="component" value="Chromosome"/>
</dbReference>
<dbReference type="GO" id="GO:0016779">
    <property type="term" value="F:nucleotidyltransferase activity"/>
    <property type="evidence" value="ECO:0007669"/>
    <property type="project" value="UniProtKB-KW"/>
</dbReference>
<gene>
    <name evidence="2" type="ORF">G8O30_15495</name>
</gene>
<keyword evidence="2" id="KW-0808">Transferase</keyword>
<dbReference type="GO" id="GO:0008641">
    <property type="term" value="F:ubiquitin-like modifier activating enzyme activity"/>
    <property type="evidence" value="ECO:0007669"/>
    <property type="project" value="InterPro"/>
</dbReference>
<dbReference type="GO" id="GO:0004792">
    <property type="term" value="F:thiosulfate-cyanide sulfurtransferase activity"/>
    <property type="evidence" value="ECO:0007669"/>
    <property type="project" value="TreeGrafter"/>
</dbReference>
<dbReference type="GO" id="GO:0005737">
    <property type="term" value="C:cytoplasm"/>
    <property type="evidence" value="ECO:0007669"/>
    <property type="project" value="TreeGrafter"/>
</dbReference>
<feature type="domain" description="THIF-type NAD/FAD binding fold" evidence="1">
    <location>
        <begin position="117"/>
        <end position="344"/>
    </location>
</feature>
<dbReference type="AlphaFoldDB" id="A0A7S8CDZ3"/>
<dbReference type="InterPro" id="IPR000594">
    <property type="entry name" value="ThiF_NAD_FAD-bd"/>
</dbReference>
<dbReference type="EMBL" id="CP049742">
    <property type="protein sequence ID" value="QPC48220.1"/>
    <property type="molecule type" value="Genomic_DNA"/>
</dbReference>
<accession>A0A7S8CDZ3</accession>
<dbReference type="RefSeq" id="WP_239672907.1">
    <property type="nucleotide sequence ID" value="NZ_CP049742.1"/>
</dbReference>
<dbReference type="SUPFAM" id="SSF69572">
    <property type="entry name" value="Activating enzymes of the ubiquitin-like proteins"/>
    <property type="match status" value="1"/>
</dbReference>
<evidence type="ECO:0000313" key="2">
    <source>
        <dbReference type="EMBL" id="QPC48220.1"/>
    </source>
</evidence>
<name>A0A7S8CDZ3_9BACI</name>
<keyword evidence="2" id="KW-0548">Nucleotidyltransferase</keyword>
<organism evidence="2 3">
    <name type="scientific">Mangrovibacillus cuniculi</name>
    <dbReference type="NCBI Taxonomy" id="2593652"/>
    <lineage>
        <taxon>Bacteria</taxon>
        <taxon>Bacillati</taxon>
        <taxon>Bacillota</taxon>
        <taxon>Bacilli</taxon>
        <taxon>Bacillales</taxon>
        <taxon>Bacillaceae</taxon>
        <taxon>Mangrovibacillus</taxon>
    </lineage>
</organism>
<dbReference type="PANTHER" id="PTHR10953">
    <property type="entry name" value="UBIQUITIN-ACTIVATING ENZYME E1"/>
    <property type="match status" value="1"/>
</dbReference>
<dbReference type="Gene3D" id="3.40.50.720">
    <property type="entry name" value="NAD(P)-binding Rossmann-like Domain"/>
    <property type="match status" value="1"/>
</dbReference>
<evidence type="ECO:0000313" key="3">
    <source>
        <dbReference type="Proteomes" id="UP000593626"/>
    </source>
</evidence>
<dbReference type="Pfam" id="PF00899">
    <property type="entry name" value="ThiF"/>
    <property type="match status" value="1"/>
</dbReference>
<proteinExistence type="predicted"/>
<dbReference type="InterPro" id="IPR035985">
    <property type="entry name" value="Ubiquitin-activating_enz"/>
</dbReference>
<dbReference type="PANTHER" id="PTHR10953:SF102">
    <property type="entry name" value="ADENYLYLTRANSFERASE AND SULFURTRANSFERASE MOCS3"/>
    <property type="match status" value="1"/>
</dbReference>
<dbReference type="KEGG" id="mcui:G8O30_15495"/>
<sequence>MTSIKYKIKDTYFISNYNNKVQIGDEPGFCFEIEDESGFFVDFVQLLNGKNSVDDIKEILLNKYPEITEEYILDMIYELDKNSLIKVHDDVSDENIEARHVSNLNFFDNFSNLETNSYDLLSRLKTLRVGIVGLGGLGSNLLTQLVGIGCETIYVIEPDIVEEKNLNRQFLYRTNDIGKSKAKAAKDNIHMLNPKVSVITKNLKITSVQDLLSHLPEEIDLLICAADQPLLNIQLWCNQYCLMKNIPLISGGLGCTQGHFLTVIPNSTACLECFYHGLVKNDDIKNTVKQLMNFKNKNAAIANSITLIASSIMTEIIRMFALKIDPVSRGRRVFIDFLHLNYIPEDTWKKTEYCNCNKTNLLPQKTVLEDIAGDLVEA</sequence>